<feature type="transmembrane region" description="Helical" evidence="5">
    <location>
        <begin position="230"/>
        <end position="253"/>
    </location>
</feature>
<feature type="transmembrane region" description="Helical" evidence="5">
    <location>
        <begin position="118"/>
        <end position="135"/>
    </location>
</feature>
<dbReference type="Proteomes" id="UP000004509">
    <property type="component" value="Unassembled WGS sequence"/>
</dbReference>
<dbReference type="AlphaFoldDB" id="C8PTK1"/>
<feature type="transmembrane region" description="Helical" evidence="5">
    <location>
        <begin position="200"/>
        <end position="218"/>
    </location>
</feature>
<dbReference type="eggNOG" id="COG0697">
    <property type="taxonomic scope" value="Bacteria"/>
</dbReference>
<keyword evidence="2 5" id="KW-0812">Transmembrane</keyword>
<dbReference type="InterPro" id="IPR037185">
    <property type="entry name" value="EmrE-like"/>
</dbReference>
<evidence type="ECO:0000256" key="5">
    <source>
        <dbReference type="SAM" id="Phobius"/>
    </source>
</evidence>
<feature type="transmembrane region" description="Helical" evidence="5">
    <location>
        <begin position="58"/>
        <end position="74"/>
    </location>
</feature>
<comment type="subcellular location">
    <subcellularLocation>
        <location evidence="1">Membrane</location>
        <topology evidence="1">Multi-pass membrane protein</topology>
    </subcellularLocation>
</comment>
<dbReference type="PANTHER" id="PTHR22911">
    <property type="entry name" value="ACYL-MALONYL CONDENSING ENZYME-RELATED"/>
    <property type="match status" value="1"/>
</dbReference>
<dbReference type="EMBL" id="ACYH01000068">
    <property type="protein sequence ID" value="EEV19247.1"/>
    <property type="molecule type" value="Genomic_DNA"/>
</dbReference>
<keyword evidence="3 5" id="KW-1133">Transmembrane helix</keyword>
<feature type="domain" description="EamA" evidence="6">
    <location>
        <begin position="27"/>
        <end position="158"/>
    </location>
</feature>
<protein>
    <submittedName>
        <fullName evidence="7">Putative membrane protein</fullName>
    </submittedName>
</protein>
<evidence type="ECO:0000256" key="4">
    <source>
        <dbReference type="ARBA" id="ARBA00023136"/>
    </source>
</evidence>
<dbReference type="GO" id="GO:0016020">
    <property type="term" value="C:membrane"/>
    <property type="evidence" value="ECO:0007669"/>
    <property type="project" value="UniProtKB-SubCell"/>
</dbReference>
<name>C8PTK1_9SPIR</name>
<dbReference type="PANTHER" id="PTHR22911:SF6">
    <property type="entry name" value="SOLUTE CARRIER FAMILY 35 MEMBER G1"/>
    <property type="match status" value="1"/>
</dbReference>
<evidence type="ECO:0000256" key="1">
    <source>
        <dbReference type="ARBA" id="ARBA00004141"/>
    </source>
</evidence>
<proteinExistence type="predicted"/>
<reference evidence="7 8" key="1">
    <citation type="submission" date="2009-07" db="EMBL/GenBank/DDBJ databases">
        <authorList>
            <person name="Madupu R."/>
            <person name="Sebastian Y."/>
            <person name="Durkin A.S."/>
            <person name="Torralba M."/>
            <person name="Methe B."/>
            <person name="Sutton G.G."/>
            <person name="Strausberg R.L."/>
            <person name="Nelson K.E."/>
        </authorList>
    </citation>
    <scope>NUCLEOTIDE SEQUENCE [LARGE SCALE GENOMIC DNA]</scope>
    <source>
        <strain evidence="7 8">ATCC 35580</strain>
    </source>
</reference>
<feature type="transmembrane region" description="Helical" evidence="5">
    <location>
        <begin position="86"/>
        <end position="106"/>
    </location>
</feature>
<feature type="transmembrane region" description="Helical" evidence="5">
    <location>
        <begin position="28"/>
        <end position="46"/>
    </location>
</feature>
<evidence type="ECO:0000313" key="7">
    <source>
        <dbReference type="EMBL" id="EEV19247.1"/>
    </source>
</evidence>
<organism evidence="7 8">
    <name type="scientific">Treponema vincentii ATCC 35580</name>
    <dbReference type="NCBI Taxonomy" id="596324"/>
    <lineage>
        <taxon>Bacteria</taxon>
        <taxon>Pseudomonadati</taxon>
        <taxon>Spirochaetota</taxon>
        <taxon>Spirochaetia</taxon>
        <taxon>Spirochaetales</taxon>
        <taxon>Treponemataceae</taxon>
        <taxon>Treponema</taxon>
    </lineage>
</organism>
<dbReference type="SUPFAM" id="SSF103481">
    <property type="entry name" value="Multidrug resistance efflux transporter EmrE"/>
    <property type="match status" value="2"/>
</dbReference>
<evidence type="ECO:0000259" key="6">
    <source>
        <dbReference type="Pfam" id="PF00892"/>
    </source>
</evidence>
<accession>C8PTK1</accession>
<gene>
    <name evidence="7" type="ORF">TREVI0001_0141</name>
</gene>
<keyword evidence="4 5" id="KW-0472">Membrane</keyword>
<dbReference type="STRING" id="596324.TREVI0001_0141"/>
<feature type="transmembrane region" description="Helical" evidence="5">
    <location>
        <begin position="144"/>
        <end position="162"/>
    </location>
</feature>
<feature type="transmembrane region" description="Helical" evidence="5">
    <location>
        <begin position="284"/>
        <end position="301"/>
    </location>
</feature>
<dbReference type="Pfam" id="PF00892">
    <property type="entry name" value="EamA"/>
    <property type="match status" value="2"/>
</dbReference>
<sequence>MRSVVRCPSFCYTLTDIMNMQLTSAQKGILCIIGSAFFFTVMNLCAKLSGNLPSIQKAFFRNSIACCTSLFFLIKSRRFILPQKKNLPFLILRTVLGTAGLISNFYAVSHLALADASILAKLAPFFTIFFSFLFLKERIRFTRLLAAVCAFAASLLIIKPAFAGAGHIFAASIACFGGLCAGGAYTCVRYLLTHKESGPMVVFFFSTGSMLILLPFFIYSFEPMSMQQLFWLLATGAAGAGGQFTVTAAYSYAPAKNIAVFDYTQILFAAAFGFLLFHEIPDRYSVAGYVIICTIALILFLKKE</sequence>
<evidence type="ECO:0000256" key="3">
    <source>
        <dbReference type="ARBA" id="ARBA00022989"/>
    </source>
</evidence>
<comment type="caution">
    <text evidence="7">The sequence shown here is derived from an EMBL/GenBank/DDBJ whole genome shotgun (WGS) entry which is preliminary data.</text>
</comment>
<evidence type="ECO:0000256" key="2">
    <source>
        <dbReference type="ARBA" id="ARBA00022692"/>
    </source>
</evidence>
<evidence type="ECO:0000313" key="8">
    <source>
        <dbReference type="Proteomes" id="UP000004509"/>
    </source>
</evidence>
<feature type="transmembrane region" description="Helical" evidence="5">
    <location>
        <begin position="260"/>
        <end position="278"/>
    </location>
</feature>
<feature type="transmembrane region" description="Helical" evidence="5">
    <location>
        <begin position="168"/>
        <end position="188"/>
    </location>
</feature>
<dbReference type="InterPro" id="IPR000620">
    <property type="entry name" value="EamA_dom"/>
</dbReference>
<feature type="domain" description="EamA" evidence="6">
    <location>
        <begin position="171"/>
        <end position="300"/>
    </location>
</feature>